<protein>
    <submittedName>
        <fullName evidence="1">Uncharacterized protein</fullName>
    </submittedName>
</protein>
<dbReference type="AlphaFoldDB" id="A0A3M7Q2P2"/>
<reference evidence="1 2" key="1">
    <citation type="journal article" date="2018" name="Sci. Rep.">
        <title>Genomic signatures of local adaptation to the degree of environmental predictability in rotifers.</title>
        <authorList>
            <person name="Franch-Gras L."/>
            <person name="Hahn C."/>
            <person name="Garcia-Roger E.M."/>
            <person name="Carmona M.J."/>
            <person name="Serra M."/>
            <person name="Gomez A."/>
        </authorList>
    </citation>
    <scope>NUCLEOTIDE SEQUENCE [LARGE SCALE GENOMIC DNA]</scope>
    <source>
        <strain evidence="1">HYR1</strain>
    </source>
</reference>
<proteinExistence type="predicted"/>
<organism evidence="1 2">
    <name type="scientific">Brachionus plicatilis</name>
    <name type="common">Marine rotifer</name>
    <name type="synonym">Brachionus muelleri</name>
    <dbReference type="NCBI Taxonomy" id="10195"/>
    <lineage>
        <taxon>Eukaryota</taxon>
        <taxon>Metazoa</taxon>
        <taxon>Spiralia</taxon>
        <taxon>Gnathifera</taxon>
        <taxon>Rotifera</taxon>
        <taxon>Eurotatoria</taxon>
        <taxon>Monogononta</taxon>
        <taxon>Pseudotrocha</taxon>
        <taxon>Ploima</taxon>
        <taxon>Brachionidae</taxon>
        <taxon>Brachionus</taxon>
    </lineage>
</organism>
<name>A0A3M7Q2P2_BRAPC</name>
<dbReference type="EMBL" id="REGN01007817">
    <property type="protein sequence ID" value="RNA05208.1"/>
    <property type="molecule type" value="Genomic_DNA"/>
</dbReference>
<evidence type="ECO:0000313" key="1">
    <source>
        <dbReference type="EMBL" id="RNA05208.1"/>
    </source>
</evidence>
<keyword evidence="2" id="KW-1185">Reference proteome</keyword>
<evidence type="ECO:0000313" key="2">
    <source>
        <dbReference type="Proteomes" id="UP000276133"/>
    </source>
</evidence>
<dbReference type="Proteomes" id="UP000276133">
    <property type="component" value="Unassembled WGS sequence"/>
</dbReference>
<accession>A0A3M7Q2P2</accession>
<gene>
    <name evidence="1" type="ORF">BpHYR1_027296</name>
</gene>
<comment type="caution">
    <text evidence="1">The sequence shown here is derived from an EMBL/GenBank/DDBJ whole genome shotgun (WGS) entry which is preliminary data.</text>
</comment>
<sequence length="119" mass="13849">MGIFSSWDLYSDDAKNSIIGWKNKQKQLSLFENNLIETTSAEKFHHLIIFPLFELVDCILISSQIIFKDASIFYYDNRYLMEFPKLNSVTNSLSPKTYTFLSPFLKICPLDFGWADSDN</sequence>